<evidence type="ECO:0000313" key="2">
    <source>
        <dbReference type="Proteomes" id="UP001497535"/>
    </source>
</evidence>
<sequence>MIFSVLGSNRYQGWANFIIRIFRVFFGILFFIFRFRSATIFWLSILWGDPIL</sequence>
<organism evidence="1 2">
    <name type="scientific">Meloidogyne enterolobii</name>
    <name type="common">Root-knot nematode worm</name>
    <name type="synonym">Meloidogyne mayaguensis</name>
    <dbReference type="NCBI Taxonomy" id="390850"/>
    <lineage>
        <taxon>Eukaryota</taxon>
        <taxon>Metazoa</taxon>
        <taxon>Ecdysozoa</taxon>
        <taxon>Nematoda</taxon>
        <taxon>Chromadorea</taxon>
        <taxon>Rhabditida</taxon>
        <taxon>Tylenchina</taxon>
        <taxon>Tylenchomorpha</taxon>
        <taxon>Tylenchoidea</taxon>
        <taxon>Meloidogynidae</taxon>
        <taxon>Meloidogyninae</taxon>
        <taxon>Meloidogyne</taxon>
    </lineage>
</organism>
<evidence type="ECO:0000313" key="1">
    <source>
        <dbReference type="EMBL" id="CAK5023969.1"/>
    </source>
</evidence>
<protein>
    <submittedName>
        <fullName evidence="1">Uncharacterized protein</fullName>
    </submittedName>
</protein>
<proteinExistence type="predicted"/>
<keyword evidence="2" id="KW-1185">Reference proteome</keyword>
<name>A0ACB0XYP7_MELEN</name>
<dbReference type="EMBL" id="CAVMJV010000004">
    <property type="protein sequence ID" value="CAK5023969.1"/>
    <property type="molecule type" value="Genomic_DNA"/>
</dbReference>
<dbReference type="Proteomes" id="UP001497535">
    <property type="component" value="Unassembled WGS sequence"/>
</dbReference>
<accession>A0ACB0XYP7</accession>
<comment type="caution">
    <text evidence="1">The sequence shown here is derived from an EMBL/GenBank/DDBJ whole genome shotgun (WGS) entry which is preliminary data.</text>
</comment>
<reference evidence="1" key="1">
    <citation type="submission" date="2023-11" db="EMBL/GenBank/DDBJ databases">
        <authorList>
            <person name="Poullet M."/>
        </authorList>
    </citation>
    <scope>NUCLEOTIDE SEQUENCE</scope>
    <source>
        <strain evidence="1">E1834</strain>
    </source>
</reference>
<gene>
    <name evidence="1" type="ORF">MENTE1834_LOCUS5353</name>
</gene>